<dbReference type="FunFam" id="1.10.455.10:FF:000001">
    <property type="entry name" value="30S ribosomal protein S7"/>
    <property type="match status" value="1"/>
</dbReference>
<dbReference type="PIRSF" id="PIRSF002122">
    <property type="entry name" value="RPS7p_RPS7a_RPS5e_RPS7o"/>
    <property type="match status" value="1"/>
</dbReference>
<dbReference type="SUPFAM" id="SSF47973">
    <property type="entry name" value="Ribosomal protein S7"/>
    <property type="match status" value="1"/>
</dbReference>
<gene>
    <name evidence="6" type="primary">rpsG</name>
    <name evidence="8" type="ORF">UY17_C0023G0004</name>
</gene>
<keyword evidence="2 6" id="KW-0699">rRNA-binding</keyword>
<dbReference type="HAMAP" id="MF_00480_B">
    <property type="entry name" value="Ribosomal_uS7_B"/>
    <property type="match status" value="1"/>
</dbReference>
<name>A0A0G1TZL4_9BACT</name>
<evidence type="ECO:0000256" key="5">
    <source>
        <dbReference type="ARBA" id="ARBA00023274"/>
    </source>
</evidence>
<keyword evidence="3 6" id="KW-0694">RNA-binding</keyword>
<dbReference type="GO" id="GO:0006412">
    <property type="term" value="P:translation"/>
    <property type="evidence" value="ECO:0007669"/>
    <property type="project" value="UniProtKB-UniRule"/>
</dbReference>
<dbReference type="Gene3D" id="1.10.455.10">
    <property type="entry name" value="Ribosomal protein S7 domain"/>
    <property type="match status" value="1"/>
</dbReference>
<evidence type="ECO:0000256" key="3">
    <source>
        <dbReference type="ARBA" id="ARBA00022884"/>
    </source>
</evidence>
<organism evidence="8 9">
    <name type="scientific">Candidatus Beckwithbacteria bacterium GW2011_GWC2_47_9</name>
    <dbReference type="NCBI Taxonomy" id="1618373"/>
    <lineage>
        <taxon>Bacteria</taxon>
        <taxon>Candidatus Beckwithiibacteriota</taxon>
    </lineage>
</organism>
<dbReference type="InterPro" id="IPR023798">
    <property type="entry name" value="Ribosomal_uS7_dom"/>
</dbReference>
<comment type="caution">
    <text evidence="8">The sequence shown here is derived from an EMBL/GenBank/DDBJ whole genome shotgun (WGS) entry which is preliminary data.</text>
</comment>
<reference evidence="8 9" key="1">
    <citation type="journal article" date="2015" name="Nature">
        <title>rRNA introns, odd ribosomes, and small enigmatic genomes across a large radiation of phyla.</title>
        <authorList>
            <person name="Brown C.T."/>
            <person name="Hug L.A."/>
            <person name="Thomas B.C."/>
            <person name="Sharon I."/>
            <person name="Castelle C.J."/>
            <person name="Singh A."/>
            <person name="Wilkins M.J."/>
            <person name="Williams K.H."/>
            <person name="Banfield J.F."/>
        </authorList>
    </citation>
    <scope>NUCLEOTIDE SEQUENCE [LARGE SCALE GENOMIC DNA]</scope>
</reference>
<keyword evidence="6" id="KW-0820">tRNA-binding</keyword>
<accession>A0A0G1TZL4</accession>
<dbReference type="InterPro" id="IPR005717">
    <property type="entry name" value="Ribosomal_uS7_bac/org-type"/>
</dbReference>
<protein>
    <recommendedName>
        <fullName evidence="6">Small ribosomal subunit protein uS7</fullName>
    </recommendedName>
</protein>
<evidence type="ECO:0000256" key="1">
    <source>
        <dbReference type="ARBA" id="ARBA00007151"/>
    </source>
</evidence>
<comment type="function">
    <text evidence="6">One of the primary rRNA binding proteins, it binds directly to 16S rRNA where it nucleates assembly of the head domain of the 30S subunit. Is located at the subunit interface close to the decoding center, probably blocks exit of the E-site tRNA.</text>
</comment>
<dbReference type="EMBL" id="LCOZ01000023">
    <property type="protein sequence ID" value="KKU87262.1"/>
    <property type="molecule type" value="Genomic_DNA"/>
</dbReference>
<dbReference type="InterPro" id="IPR000235">
    <property type="entry name" value="Ribosomal_uS7"/>
</dbReference>
<dbReference type="AlphaFoldDB" id="A0A0G1TZL4"/>
<keyword evidence="5 6" id="KW-0687">Ribonucleoprotein</keyword>
<sequence length="156" mass="17705">MRRKAKNRNIVGPEAVYKSVKVGKLINYVMKKGKKETAHKVVYGALNALKEKAKVENPVEVFEMALHNTAPQMEVRSRRVGGANYQVPVEVRPERRQALSMKWIIDAAKNKKGKPMHIKLAEEIFAASKNEGDAVKKRENVHKMAEANRAFAHFAW</sequence>
<evidence type="ECO:0000256" key="2">
    <source>
        <dbReference type="ARBA" id="ARBA00022730"/>
    </source>
</evidence>
<comment type="subunit">
    <text evidence="6">Part of the 30S ribosomal subunit. Contacts proteins S9 and S11.</text>
</comment>
<dbReference type="GO" id="GO:0019843">
    <property type="term" value="F:rRNA binding"/>
    <property type="evidence" value="ECO:0007669"/>
    <property type="project" value="UniProtKB-UniRule"/>
</dbReference>
<dbReference type="Proteomes" id="UP000034772">
    <property type="component" value="Unassembled WGS sequence"/>
</dbReference>
<feature type="domain" description="Small ribosomal subunit protein uS7" evidence="7">
    <location>
        <begin position="2"/>
        <end position="149"/>
    </location>
</feature>
<dbReference type="NCBIfam" id="TIGR01029">
    <property type="entry name" value="rpsG_bact"/>
    <property type="match status" value="1"/>
</dbReference>
<evidence type="ECO:0000313" key="9">
    <source>
        <dbReference type="Proteomes" id="UP000034772"/>
    </source>
</evidence>
<proteinExistence type="inferred from homology"/>
<dbReference type="GO" id="GO:0000049">
    <property type="term" value="F:tRNA binding"/>
    <property type="evidence" value="ECO:0007669"/>
    <property type="project" value="UniProtKB-UniRule"/>
</dbReference>
<evidence type="ECO:0000259" key="7">
    <source>
        <dbReference type="Pfam" id="PF00177"/>
    </source>
</evidence>
<keyword evidence="4 6" id="KW-0689">Ribosomal protein</keyword>
<dbReference type="PATRIC" id="fig|1618373.3.peg.241"/>
<dbReference type="GO" id="GO:0003735">
    <property type="term" value="F:structural constituent of ribosome"/>
    <property type="evidence" value="ECO:0007669"/>
    <property type="project" value="InterPro"/>
</dbReference>
<evidence type="ECO:0000256" key="6">
    <source>
        <dbReference type="HAMAP-Rule" id="MF_00480"/>
    </source>
</evidence>
<dbReference type="PANTHER" id="PTHR11205">
    <property type="entry name" value="RIBOSOMAL PROTEIN S7"/>
    <property type="match status" value="1"/>
</dbReference>
<evidence type="ECO:0000256" key="4">
    <source>
        <dbReference type="ARBA" id="ARBA00022980"/>
    </source>
</evidence>
<dbReference type="InterPro" id="IPR036823">
    <property type="entry name" value="Ribosomal_uS7_dom_sf"/>
</dbReference>
<dbReference type="Pfam" id="PF00177">
    <property type="entry name" value="Ribosomal_S7"/>
    <property type="match status" value="1"/>
</dbReference>
<comment type="similarity">
    <text evidence="1 6">Belongs to the universal ribosomal protein uS7 family.</text>
</comment>
<dbReference type="CDD" id="cd14869">
    <property type="entry name" value="uS7_Bacteria"/>
    <property type="match status" value="1"/>
</dbReference>
<evidence type="ECO:0000313" key="8">
    <source>
        <dbReference type="EMBL" id="KKU87262.1"/>
    </source>
</evidence>
<dbReference type="GO" id="GO:0015935">
    <property type="term" value="C:small ribosomal subunit"/>
    <property type="evidence" value="ECO:0007669"/>
    <property type="project" value="InterPro"/>
</dbReference>